<evidence type="ECO:0008006" key="6">
    <source>
        <dbReference type="Google" id="ProtNLM"/>
    </source>
</evidence>
<comment type="similarity">
    <text evidence="1">Belongs to the CsoR family.</text>
</comment>
<name>A0A101USB5_9ACTN</name>
<organism evidence="4 5">
    <name type="scientific">Streptomyces dysideae</name>
    <dbReference type="NCBI Taxonomy" id="909626"/>
    <lineage>
        <taxon>Bacteria</taxon>
        <taxon>Bacillati</taxon>
        <taxon>Actinomycetota</taxon>
        <taxon>Actinomycetes</taxon>
        <taxon>Kitasatosporales</taxon>
        <taxon>Streptomycetaceae</taxon>
        <taxon>Streptomyces</taxon>
    </lineage>
</organism>
<feature type="region of interest" description="Disordered" evidence="3">
    <location>
        <begin position="1"/>
        <end position="29"/>
    </location>
</feature>
<proteinExistence type="inferred from homology"/>
<sequence>MTTIPDHAHTADPVANAAPRGYAGHKDDQLSRLHKVEGQVRGITRMVGEDRYCIDILTQISAVTHALQEVALGLLDDHVRHCVHDAVRADEAEGDAKFDEVTLALRRTLRL</sequence>
<dbReference type="PANTHER" id="PTHR33677">
    <property type="entry name" value="TRANSCRIPTIONAL REPRESSOR FRMR-RELATED"/>
    <property type="match status" value="1"/>
</dbReference>
<evidence type="ECO:0000313" key="5">
    <source>
        <dbReference type="Proteomes" id="UP000053260"/>
    </source>
</evidence>
<dbReference type="Gene3D" id="1.20.58.1000">
    <property type="entry name" value="Metal-sensitive repressor, helix protomer"/>
    <property type="match status" value="1"/>
</dbReference>
<keyword evidence="2" id="KW-0186">Copper</keyword>
<comment type="caution">
    <text evidence="4">The sequence shown here is derived from an EMBL/GenBank/DDBJ whole genome shotgun (WGS) entry which is preliminary data.</text>
</comment>
<dbReference type="GO" id="GO:0046872">
    <property type="term" value="F:metal ion binding"/>
    <property type="evidence" value="ECO:0007669"/>
    <property type="project" value="InterPro"/>
</dbReference>
<keyword evidence="5" id="KW-1185">Reference proteome</keyword>
<accession>A0A101USB5</accession>
<evidence type="ECO:0000256" key="2">
    <source>
        <dbReference type="ARBA" id="ARBA00023008"/>
    </source>
</evidence>
<protein>
    <recommendedName>
        <fullName evidence="6">Transcriptional regulator</fullName>
    </recommendedName>
</protein>
<evidence type="ECO:0000256" key="1">
    <source>
        <dbReference type="ARBA" id="ARBA00005428"/>
    </source>
</evidence>
<feature type="compositionally biased region" description="Basic and acidic residues" evidence="3">
    <location>
        <begin position="1"/>
        <end position="10"/>
    </location>
</feature>
<dbReference type="OrthoDB" id="9811244at2"/>
<evidence type="ECO:0000313" key="4">
    <source>
        <dbReference type="EMBL" id="KUO15974.1"/>
    </source>
</evidence>
<dbReference type="PANTHER" id="PTHR33677:SF3">
    <property type="entry name" value="COPPER-SENSING TRANSCRIPTIONAL REPRESSOR RICR"/>
    <property type="match status" value="1"/>
</dbReference>
<dbReference type="GO" id="GO:0045892">
    <property type="term" value="P:negative regulation of DNA-templated transcription"/>
    <property type="evidence" value="ECO:0007669"/>
    <property type="project" value="UniProtKB-ARBA"/>
</dbReference>
<gene>
    <name evidence="4" type="ORF">AQJ91_38275</name>
</gene>
<dbReference type="STRING" id="909626.AQJ91_38275"/>
<dbReference type="RefSeq" id="WP_067031378.1">
    <property type="nucleotide sequence ID" value="NZ_KQ949109.1"/>
</dbReference>
<dbReference type="GO" id="GO:0003677">
    <property type="term" value="F:DNA binding"/>
    <property type="evidence" value="ECO:0007669"/>
    <property type="project" value="InterPro"/>
</dbReference>
<evidence type="ECO:0000256" key="3">
    <source>
        <dbReference type="SAM" id="MobiDB-lite"/>
    </source>
</evidence>
<dbReference type="InterPro" id="IPR003735">
    <property type="entry name" value="Metal_Tscrpt_repr"/>
</dbReference>
<dbReference type="Proteomes" id="UP000053260">
    <property type="component" value="Unassembled WGS sequence"/>
</dbReference>
<dbReference type="InterPro" id="IPR038390">
    <property type="entry name" value="Metal_Tscrpt_repr_sf"/>
</dbReference>
<reference evidence="4 5" key="1">
    <citation type="submission" date="2015-10" db="EMBL/GenBank/DDBJ databases">
        <title>Draft genome sequence of Streptomyces sp. RV15, isolated from a marine sponge.</title>
        <authorList>
            <person name="Ruckert C."/>
            <person name="Abdelmohsen U.R."/>
            <person name="Winkler A."/>
            <person name="Hentschel U."/>
            <person name="Kalinowski J."/>
            <person name="Kampfer P."/>
            <person name="Glaeser S."/>
        </authorList>
    </citation>
    <scope>NUCLEOTIDE SEQUENCE [LARGE SCALE GENOMIC DNA]</scope>
    <source>
        <strain evidence="4 5">RV15</strain>
    </source>
</reference>
<dbReference type="Pfam" id="PF02583">
    <property type="entry name" value="Trns_repr_metal"/>
    <property type="match status" value="1"/>
</dbReference>
<dbReference type="EMBL" id="LMXB01000097">
    <property type="protein sequence ID" value="KUO15974.1"/>
    <property type="molecule type" value="Genomic_DNA"/>
</dbReference>
<dbReference type="AlphaFoldDB" id="A0A101USB5"/>
<dbReference type="CDD" id="cd10148">
    <property type="entry name" value="CsoR-like_DUF156"/>
    <property type="match status" value="1"/>
</dbReference>